<dbReference type="AlphaFoldDB" id="A0AAD7AUX7"/>
<dbReference type="InterPro" id="IPR032466">
    <property type="entry name" value="Metal_Hydrolase"/>
</dbReference>
<feature type="chain" id="PRO_5042290448" evidence="1">
    <location>
        <begin position="27"/>
        <end position="944"/>
    </location>
</feature>
<sequence length="944" mass="101093">MDLSPSPRSRLLVFLVSLFALIYNLSDHLPKYHAVETPRAPVDAQKIQAKCLAIKSAPGASPLFLKREVSDRFEVGTNSTLISNATILMGRGNETHTLHGDLYLDKGIVKAIGSLSHLNRANVLNLSVINANGAWVTPGLVDLHTHLGLMSAPFTAGAFDVSSTKGPILPHLRNIDGLNTHDDGFQLAIAGGVTSVQVLSGSVNNIGGQAIVVKLRQTSEGSSLAMVVEPPYNLNGSADGSTRWRHLQQACGETPSEYGNRPDAIWALRSAYAEARNIVAAQDAYCQKAEAGLWDSLGAFPENLRFEMLVDVLRGKVKVTSQCQGAVDIDALVRLTNEFEFPVASIQHASEAWLVPGLVNRTWGGTPAIALFATNYRYDLNSYRGSEFAPRVLADAGISVAMKSAHPVVNSRYLLQEAQRAHYYGLPPYLALASITSVPAAAIGLDHRIGSLHEGADADVVLWDSNPLQLGATPVHVWIDGKLQIPLPPRSDREGPIVGGGKEDKKWARFPSVPDWEKERKQAIEWEGLPPLTTRKQSGNVVFLNVRNVWSGNADGKLQKVHRSGSDLVAVTVRGGRIVCVGDKIACGTDELDANEYVDLDGGSVVPGMMTFGSPLGLEEIRSEPSTGNGPPFDAFAEPIPAILNDPGALGSAMDALMFGTRNALTAYRSGVTLGTAALGKPASLGSSTNVIAGMSVTFSTGSSHAMERGAIVQKFVALHVAIHRPDAFSKKSQVSVSSQIAGLRRLLSGWENQETDTGKWFKRAAEGVVPLVIDVGNADIMATLLILKAEIENRFGSRIRMVFSGAAEAHILAQEIRAASVGVILDLRPVVGGWDDRRTLPGPPLTNDTTLAVLFREGVKVGLKCREAQDVRNMRFDLTRAMLTSNGLISKDEAYALVSNNLEDLLGVTMESDLVAYAGGDLFEASSKTAAVISAQRGQVDIF</sequence>
<dbReference type="EMBL" id="JARIHO010000001">
    <property type="protein sequence ID" value="KAJ7368487.1"/>
    <property type="molecule type" value="Genomic_DNA"/>
</dbReference>
<dbReference type="InterPro" id="IPR011059">
    <property type="entry name" value="Metal-dep_hydrolase_composite"/>
</dbReference>
<protein>
    <submittedName>
        <fullName evidence="3">Carbohydrate esterase family 9 protein</fullName>
    </submittedName>
</protein>
<reference evidence="3" key="1">
    <citation type="submission" date="2023-03" db="EMBL/GenBank/DDBJ databases">
        <title>Massive genome expansion in bonnet fungi (Mycena s.s.) driven by repeated elements and novel gene families across ecological guilds.</title>
        <authorList>
            <consortium name="Lawrence Berkeley National Laboratory"/>
            <person name="Harder C.B."/>
            <person name="Miyauchi S."/>
            <person name="Viragh M."/>
            <person name="Kuo A."/>
            <person name="Thoen E."/>
            <person name="Andreopoulos B."/>
            <person name="Lu D."/>
            <person name="Skrede I."/>
            <person name="Drula E."/>
            <person name="Henrissat B."/>
            <person name="Morin E."/>
            <person name="Kohler A."/>
            <person name="Barry K."/>
            <person name="LaButti K."/>
            <person name="Morin E."/>
            <person name="Salamov A."/>
            <person name="Lipzen A."/>
            <person name="Mereny Z."/>
            <person name="Hegedus B."/>
            <person name="Baldrian P."/>
            <person name="Stursova M."/>
            <person name="Weitz H."/>
            <person name="Taylor A."/>
            <person name="Grigoriev I.V."/>
            <person name="Nagy L.G."/>
            <person name="Martin F."/>
            <person name="Kauserud H."/>
        </authorList>
    </citation>
    <scope>NUCLEOTIDE SEQUENCE</scope>
    <source>
        <strain evidence="3">CBHHK002</strain>
    </source>
</reference>
<feature type="domain" description="Amidohydrolase 3" evidence="2">
    <location>
        <begin position="426"/>
        <end position="482"/>
    </location>
</feature>
<accession>A0AAD7AUX7</accession>
<dbReference type="InterPro" id="IPR013108">
    <property type="entry name" value="Amidohydro_3"/>
</dbReference>
<gene>
    <name evidence="3" type="ORF">DFH08DRAFT_676010</name>
</gene>
<dbReference type="InterPro" id="IPR051781">
    <property type="entry name" value="Metallo-dep_Hydrolase"/>
</dbReference>
<evidence type="ECO:0000313" key="4">
    <source>
        <dbReference type="Proteomes" id="UP001218218"/>
    </source>
</evidence>
<evidence type="ECO:0000259" key="2">
    <source>
        <dbReference type="Pfam" id="PF07969"/>
    </source>
</evidence>
<keyword evidence="1" id="KW-0732">Signal</keyword>
<keyword evidence="4" id="KW-1185">Reference proteome</keyword>
<dbReference type="Pfam" id="PF07969">
    <property type="entry name" value="Amidohydro_3"/>
    <property type="match status" value="1"/>
</dbReference>
<dbReference type="PANTHER" id="PTHR43135:SF3">
    <property type="entry name" value="ALPHA-D-RIBOSE 1-METHYLPHOSPHONATE 5-TRIPHOSPHATE DIPHOSPHATASE"/>
    <property type="match status" value="1"/>
</dbReference>
<dbReference type="Gene3D" id="3.20.20.140">
    <property type="entry name" value="Metal-dependent hydrolases"/>
    <property type="match status" value="2"/>
</dbReference>
<evidence type="ECO:0000256" key="1">
    <source>
        <dbReference type="SAM" id="SignalP"/>
    </source>
</evidence>
<dbReference type="SUPFAM" id="SSF51338">
    <property type="entry name" value="Composite domain of metallo-dependent hydrolases"/>
    <property type="match status" value="1"/>
</dbReference>
<organism evidence="3 4">
    <name type="scientific">Mycena albidolilacea</name>
    <dbReference type="NCBI Taxonomy" id="1033008"/>
    <lineage>
        <taxon>Eukaryota</taxon>
        <taxon>Fungi</taxon>
        <taxon>Dikarya</taxon>
        <taxon>Basidiomycota</taxon>
        <taxon>Agaricomycotina</taxon>
        <taxon>Agaricomycetes</taxon>
        <taxon>Agaricomycetidae</taxon>
        <taxon>Agaricales</taxon>
        <taxon>Marasmiineae</taxon>
        <taxon>Mycenaceae</taxon>
        <taxon>Mycena</taxon>
    </lineage>
</organism>
<proteinExistence type="predicted"/>
<dbReference type="PANTHER" id="PTHR43135">
    <property type="entry name" value="ALPHA-D-RIBOSE 1-METHYLPHOSPHONATE 5-TRIPHOSPHATE DIPHOSPHATASE"/>
    <property type="match status" value="1"/>
</dbReference>
<name>A0AAD7AUX7_9AGAR</name>
<dbReference type="SUPFAM" id="SSF51556">
    <property type="entry name" value="Metallo-dependent hydrolases"/>
    <property type="match status" value="1"/>
</dbReference>
<comment type="caution">
    <text evidence="3">The sequence shown here is derived from an EMBL/GenBank/DDBJ whole genome shotgun (WGS) entry which is preliminary data.</text>
</comment>
<dbReference type="Proteomes" id="UP001218218">
    <property type="component" value="Unassembled WGS sequence"/>
</dbReference>
<feature type="signal peptide" evidence="1">
    <location>
        <begin position="1"/>
        <end position="26"/>
    </location>
</feature>
<dbReference type="GO" id="GO:0016810">
    <property type="term" value="F:hydrolase activity, acting on carbon-nitrogen (but not peptide) bonds"/>
    <property type="evidence" value="ECO:0007669"/>
    <property type="project" value="InterPro"/>
</dbReference>
<evidence type="ECO:0000313" key="3">
    <source>
        <dbReference type="EMBL" id="KAJ7368487.1"/>
    </source>
</evidence>